<keyword evidence="2" id="KW-1185">Reference proteome</keyword>
<evidence type="ECO:0000313" key="1">
    <source>
        <dbReference type="EMBL" id="KAA0197897.1"/>
    </source>
</evidence>
<comment type="caution">
    <text evidence="1">The sequence shown here is derived from an EMBL/GenBank/DDBJ whole genome shotgun (WGS) entry which is preliminary data.</text>
</comment>
<organism evidence="1 2">
    <name type="scientific">Fasciolopsis buskii</name>
    <dbReference type="NCBI Taxonomy" id="27845"/>
    <lineage>
        <taxon>Eukaryota</taxon>
        <taxon>Metazoa</taxon>
        <taxon>Spiralia</taxon>
        <taxon>Lophotrochozoa</taxon>
        <taxon>Platyhelminthes</taxon>
        <taxon>Trematoda</taxon>
        <taxon>Digenea</taxon>
        <taxon>Plagiorchiida</taxon>
        <taxon>Echinostomata</taxon>
        <taxon>Echinostomatoidea</taxon>
        <taxon>Fasciolidae</taxon>
        <taxon>Fasciolopsis</taxon>
    </lineage>
</organism>
<name>A0A8E0S5Z3_9TREM</name>
<evidence type="ECO:0000313" key="2">
    <source>
        <dbReference type="Proteomes" id="UP000728185"/>
    </source>
</evidence>
<dbReference type="EMBL" id="LUCM01002090">
    <property type="protein sequence ID" value="KAA0197897.1"/>
    <property type="molecule type" value="Genomic_DNA"/>
</dbReference>
<reference evidence="1" key="1">
    <citation type="submission" date="2019-05" db="EMBL/GenBank/DDBJ databases">
        <title>Annotation for the trematode Fasciolopsis buski.</title>
        <authorList>
            <person name="Choi Y.-J."/>
        </authorList>
    </citation>
    <scope>NUCLEOTIDE SEQUENCE</scope>
    <source>
        <strain evidence="1">HT</strain>
        <tissue evidence="1">Whole worm</tissue>
    </source>
</reference>
<sequence>MCLSSESHSSAHAVRNSNNLVSLEFIYHHSEDR</sequence>
<accession>A0A8E0S5Z3</accession>
<protein>
    <submittedName>
        <fullName evidence="1">Uncharacterized protein</fullName>
    </submittedName>
</protein>
<dbReference type="AlphaFoldDB" id="A0A8E0S5Z3"/>
<proteinExistence type="predicted"/>
<gene>
    <name evidence="1" type="ORF">FBUS_08193</name>
</gene>
<dbReference type="Proteomes" id="UP000728185">
    <property type="component" value="Unassembled WGS sequence"/>
</dbReference>